<dbReference type="InterPro" id="IPR036922">
    <property type="entry name" value="Rieske_2Fe-2S_sf"/>
</dbReference>
<dbReference type="PANTHER" id="PTHR10134">
    <property type="entry name" value="CYTOCHROME B-C1 COMPLEX SUBUNIT RIESKE, MITOCHONDRIAL"/>
    <property type="match status" value="1"/>
</dbReference>
<keyword evidence="7" id="KW-0472">Membrane</keyword>
<dbReference type="InterPro" id="IPR014349">
    <property type="entry name" value="Rieske_Fe-S_prot"/>
</dbReference>
<keyword evidence="4" id="KW-0411">Iron-sulfur</keyword>
<sequence length="155" mass="17633">MKLTESLMTRREFIRGWMISMASFFAGSVFYPFFRFLTPREMDAGPSEIKLPLAECNLAPNTGKIFPFGRKPGLLIVTEQGEWIALNAVCTHFECTVHYDAVTRQIVCPCHQGFYDVYGKNIKGPPPRPLERYEITRDIAGLVISKPGKKKETKK</sequence>
<evidence type="ECO:0000313" key="10">
    <source>
        <dbReference type="Proteomes" id="UP000178187"/>
    </source>
</evidence>
<evidence type="ECO:0000256" key="1">
    <source>
        <dbReference type="ARBA" id="ARBA00022714"/>
    </source>
</evidence>
<evidence type="ECO:0000256" key="2">
    <source>
        <dbReference type="ARBA" id="ARBA00022723"/>
    </source>
</evidence>
<reference evidence="9 10" key="1">
    <citation type="journal article" date="2016" name="Nat. Commun.">
        <title>Thousands of microbial genomes shed light on interconnected biogeochemical processes in an aquifer system.</title>
        <authorList>
            <person name="Anantharaman K."/>
            <person name="Brown C.T."/>
            <person name="Hug L.A."/>
            <person name="Sharon I."/>
            <person name="Castelle C.J."/>
            <person name="Probst A.J."/>
            <person name="Thomas B.C."/>
            <person name="Singh A."/>
            <person name="Wilkins M.J."/>
            <person name="Karaoz U."/>
            <person name="Brodie E.L."/>
            <person name="Williams K.H."/>
            <person name="Hubbard S.S."/>
            <person name="Banfield J.F."/>
        </authorList>
    </citation>
    <scope>NUCLEOTIDE SEQUENCE [LARGE SCALE GENOMIC DNA]</scope>
</reference>
<keyword evidence="1" id="KW-0001">2Fe-2S</keyword>
<evidence type="ECO:0000256" key="6">
    <source>
        <dbReference type="ARBA" id="ARBA00034078"/>
    </source>
</evidence>
<organism evidence="9 10">
    <name type="scientific">Candidatus Danuiimicrobium aquiferis</name>
    <dbReference type="NCBI Taxonomy" id="1801832"/>
    <lineage>
        <taxon>Bacteria</taxon>
        <taxon>Pseudomonadati</taxon>
        <taxon>Candidatus Omnitrophota</taxon>
        <taxon>Candidatus Danuiimicrobium</taxon>
    </lineage>
</organism>
<dbReference type="GO" id="GO:0051537">
    <property type="term" value="F:2 iron, 2 sulfur cluster binding"/>
    <property type="evidence" value="ECO:0007669"/>
    <property type="project" value="UniProtKB-KW"/>
</dbReference>
<dbReference type="PROSITE" id="PS51296">
    <property type="entry name" value="RIESKE"/>
    <property type="match status" value="1"/>
</dbReference>
<evidence type="ECO:0000313" key="9">
    <source>
        <dbReference type="EMBL" id="OGW99323.1"/>
    </source>
</evidence>
<evidence type="ECO:0000256" key="4">
    <source>
        <dbReference type="ARBA" id="ARBA00023014"/>
    </source>
</evidence>
<feature type="domain" description="Rieske" evidence="8">
    <location>
        <begin position="50"/>
        <end position="144"/>
    </location>
</feature>
<dbReference type="InterPro" id="IPR005805">
    <property type="entry name" value="Rieske_Fe-S_prot_C"/>
</dbReference>
<proteinExistence type="predicted"/>
<evidence type="ECO:0000256" key="3">
    <source>
        <dbReference type="ARBA" id="ARBA00023004"/>
    </source>
</evidence>
<keyword evidence="7" id="KW-1133">Transmembrane helix</keyword>
<keyword evidence="2" id="KW-0479">Metal-binding</keyword>
<evidence type="ECO:0000256" key="5">
    <source>
        <dbReference type="ARBA" id="ARBA00023157"/>
    </source>
</evidence>
<dbReference type="Pfam" id="PF00355">
    <property type="entry name" value="Rieske"/>
    <property type="match status" value="1"/>
</dbReference>
<accession>A0A1G1L2D8</accession>
<dbReference type="CDD" id="cd03467">
    <property type="entry name" value="Rieske"/>
    <property type="match status" value="1"/>
</dbReference>
<keyword evidence="7" id="KW-0812">Transmembrane</keyword>
<dbReference type="Proteomes" id="UP000178187">
    <property type="component" value="Unassembled WGS sequence"/>
</dbReference>
<dbReference type="Gene3D" id="2.102.10.10">
    <property type="entry name" value="Rieske [2Fe-2S] iron-sulphur domain"/>
    <property type="match status" value="1"/>
</dbReference>
<evidence type="ECO:0000259" key="8">
    <source>
        <dbReference type="PROSITE" id="PS51296"/>
    </source>
</evidence>
<comment type="cofactor">
    <cofactor evidence="6">
        <name>[2Fe-2S] cluster</name>
        <dbReference type="ChEBI" id="CHEBI:190135"/>
    </cofactor>
</comment>
<comment type="caution">
    <text evidence="9">The sequence shown here is derived from an EMBL/GenBank/DDBJ whole genome shotgun (WGS) entry which is preliminary data.</text>
</comment>
<dbReference type="InterPro" id="IPR017941">
    <property type="entry name" value="Rieske_2Fe-2S"/>
</dbReference>
<dbReference type="EMBL" id="MHFR01000009">
    <property type="protein sequence ID" value="OGW99323.1"/>
    <property type="molecule type" value="Genomic_DNA"/>
</dbReference>
<dbReference type="AlphaFoldDB" id="A0A1G1L2D8"/>
<dbReference type="GO" id="GO:0016020">
    <property type="term" value="C:membrane"/>
    <property type="evidence" value="ECO:0007669"/>
    <property type="project" value="InterPro"/>
</dbReference>
<keyword evidence="5" id="KW-1015">Disulfide bond</keyword>
<evidence type="ECO:0000256" key="7">
    <source>
        <dbReference type="SAM" id="Phobius"/>
    </source>
</evidence>
<dbReference type="PRINTS" id="PR00162">
    <property type="entry name" value="RIESKE"/>
</dbReference>
<feature type="transmembrane region" description="Helical" evidence="7">
    <location>
        <begin position="12"/>
        <end position="34"/>
    </location>
</feature>
<keyword evidence="3" id="KW-0408">Iron</keyword>
<dbReference type="SUPFAM" id="SSF50022">
    <property type="entry name" value="ISP domain"/>
    <property type="match status" value="1"/>
</dbReference>
<gene>
    <name evidence="9" type="ORF">A3G33_05905</name>
</gene>
<name>A0A1G1L2D8_9BACT</name>
<dbReference type="GO" id="GO:0046872">
    <property type="term" value="F:metal ion binding"/>
    <property type="evidence" value="ECO:0007669"/>
    <property type="project" value="UniProtKB-KW"/>
</dbReference>
<protein>
    <recommendedName>
        <fullName evidence="8">Rieske domain-containing protein</fullName>
    </recommendedName>
</protein>